<evidence type="ECO:0008006" key="3">
    <source>
        <dbReference type="Google" id="ProtNLM"/>
    </source>
</evidence>
<accession>A0ABT1R999</accession>
<comment type="caution">
    <text evidence="1">The sequence shown here is derived from an EMBL/GenBank/DDBJ whole genome shotgun (WGS) entry which is preliminary data.</text>
</comment>
<dbReference type="Proteomes" id="UP000996601">
    <property type="component" value="Unassembled WGS sequence"/>
</dbReference>
<evidence type="ECO:0000313" key="1">
    <source>
        <dbReference type="EMBL" id="MCQ4631654.1"/>
    </source>
</evidence>
<evidence type="ECO:0000313" key="2">
    <source>
        <dbReference type="Proteomes" id="UP000996601"/>
    </source>
</evidence>
<reference evidence="1" key="1">
    <citation type="submission" date="2021-07" db="EMBL/GenBank/DDBJ databases">
        <title>Shinella sp. nov., a novel member of the genus Shinella from water.</title>
        <authorList>
            <person name="Deng Y."/>
        </authorList>
    </citation>
    <scope>NUCLEOTIDE SEQUENCE</scope>
    <source>
        <strain evidence="1">CPCC 100929</strain>
    </source>
</reference>
<dbReference type="EMBL" id="WHSB02000005">
    <property type="protein sequence ID" value="MCQ4631654.1"/>
    <property type="molecule type" value="Genomic_DNA"/>
</dbReference>
<keyword evidence="2" id="KW-1185">Reference proteome</keyword>
<dbReference type="RefSeq" id="WP_256118272.1">
    <property type="nucleotide sequence ID" value="NZ_WHSB02000005.1"/>
</dbReference>
<sequence>MAKTLIGQLILRLRTEGLGEAKKVTDTMRDVENAARRLGQSGTASWGVGFQNQIDKLKLTQHQLHEVEKSWTRLHEAIRQRNLGVAMRGAEVGHWKTNTISQLAAQRAAIENHFRAVEGNARQHGIRMRDILRAGYVSLGFYTGAQAGGTVTRVGFKEASERSRVDAENYYRGLSEKERGSIGTAADDLASRRRVSKTDVMEILADASMSMKTTDAAISTGDAQVQAFKVWSNTYGQEAAIGYLRAFNRAMDNINIDDPDMYKGMLDNFMKAWQVSGKDIDPAAWAQGIKYARGSGKVFDHDFLSRVLPFVMAETSGTDAGTQLRAIFDQFIVGRASKESIAAQSEYGLRDGVKRDAKGRVIEKGTLTQADLFAKNPLDWFNQVLLPAMEAKGVNTGDPVVLAEEIGKLTNNRLSSDAAIKAILGFEQMQRILNERFPNAKGLAAADTMDDKSLSSATDGLVTAYGNLAAALAPVESVINPGLNALADGINRLAAAAKDNPILVSLGLLSAGAGALKGGQFALGKMTDMFGLKGSAIALDGSAAALTRAAVALGGAGVADGLGGVGDGKGKPSSKVGRAAKYGALAAGPGMTIYAVDQMLFGGAGSKKLDENMSYASAFLKALGTLWNRELRGKETAAGDENLAAPGWFRRFMLGKAADENFSFRDHMGIPLRGATPQVDTDGLDQAQQKAMQTGQGILDALSVTARPLVDLGPLQEAARLVQVIKAGLDGIGAGATRAQNNVGAEMRRNFSDRGGGM</sequence>
<organism evidence="1 2">
    <name type="scientific">Shinella lacus</name>
    <dbReference type="NCBI Taxonomy" id="2654216"/>
    <lineage>
        <taxon>Bacteria</taxon>
        <taxon>Pseudomonadati</taxon>
        <taxon>Pseudomonadota</taxon>
        <taxon>Alphaproteobacteria</taxon>
        <taxon>Hyphomicrobiales</taxon>
        <taxon>Rhizobiaceae</taxon>
        <taxon>Shinella</taxon>
    </lineage>
</organism>
<proteinExistence type="predicted"/>
<protein>
    <recommendedName>
        <fullName evidence="3">Phage-related minor tail protein</fullName>
    </recommendedName>
</protein>
<gene>
    <name evidence="1" type="ORF">GB927_016505</name>
</gene>
<name>A0ABT1R999_9HYPH</name>